<feature type="signal peptide" evidence="1">
    <location>
        <begin position="1"/>
        <end position="26"/>
    </location>
</feature>
<feature type="chain" id="PRO_5045063188" evidence="1">
    <location>
        <begin position="27"/>
        <end position="135"/>
    </location>
</feature>
<keyword evidence="1" id="KW-0732">Signal</keyword>
<name>A0ABW0NN05_9BURK</name>
<protein>
    <submittedName>
        <fullName evidence="2">Uncharacterized protein</fullName>
    </submittedName>
</protein>
<dbReference type="EMBL" id="JBHSMF010000015">
    <property type="protein sequence ID" value="MFC5500558.1"/>
    <property type="molecule type" value="Genomic_DNA"/>
</dbReference>
<accession>A0ABW0NN05</accession>
<organism evidence="2 3">
    <name type="scientific">Caenimonas terrae</name>
    <dbReference type="NCBI Taxonomy" id="696074"/>
    <lineage>
        <taxon>Bacteria</taxon>
        <taxon>Pseudomonadati</taxon>
        <taxon>Pseudomonadota</taxon>
        <taxon>Betaproteobacteria</taxon>
        <taxon>Burkholderiales</taxon>
        <taxon>Comamonadaceae</taxon>
        <taxon>Caenimonas</taxon>
    </lineage>
</organism>
<comment type="caution">
    <text evidence="2">The sequence shown here is derived from an EMBL/GenBank/DDBJ whole genome shotgun (WGS) entry which is preliminary data.</text>
</comment>
<dbReference type="Proteomes" id="UP001596037">
    <property type="component" value="Unassembled WGS sequence"/>
</dbReference>
<proteinExistence type="predicted"/>
<dbReference type="RefSeq" id="WP_376852803.1">
    <property type="nucleotide sequence ID" value="NZ_JBHSMF010000015.1"/>
</dbReference>
<evidence type="ECO:0000313" key="3">
    <source>
        <dbReference type="Proteomes" id="UP001596037"/>
    </source>
</evidence>
<sequence length="135" mass="14653">MQQLRFISRVRLLALAILLVSPALRAQGVVPEITAGIPAQVEGRWCGAGFLSGTILDLIQHYQDFEGMLMRGDRKRPVDGRIEGRILRTSRESSGRAGELVLELDGDRLRIVRAGGPLRPTQGMSFVRAGGGDGC</sequence>
<reference evidence="3" key="1">
    <citation type="journal article" date="2019" name="Int. J. Syst. Evol. Microbiol.">
        <title>The Global Catalogue of Microorganisms (GCM) 10K type strain sequencing project: providing services to taxonomists for standard genome sequencing and annotation.</title>
        <authorList>
            <consortium name="The Broad Institute Genomics Platform"/>
            <consortium name="The Broad Institute Genome Sequencing Center for Infectious Disease"/>
            <person name="Wu L."/>
            <person name="Ma J."/>
        </authorList>
    </citation>
    <scope>NUCLEOTIDE SEQUENCE [LARGE SCALE GENOMIC DNA]</scope>
    <source>
        <strain evidence="3">CCUG 57401</strain>
    </source>
</reference>
<gene>
    <name evidence="2" type="ORF">ACFPOE_23650</name>
</gene>
<keyword evidence="3" id="KW-1185">Reference proteome</keyword>
<evidence type="ECO:0000256" key="1">
    <source>
        <dbReference type="SAM" id="SignalP"/>
    </source>
</evidence>
<evidence type="ECO:0000313" key="2">
    <source>
        <dbReference type="EMBL" id="MFC5500558.1"/>
    </source>
</evidence>